<evidence type="ECO:0000313" key="2">
    <source>
        <dbReference type="Proteomes" id="UP000196386"/>
    </source>
</evidence>
<accession>A0A1Y4N578</accession>
<dbReference type="AlphaFoldDB" id="A0A1Y4N578"/>
<name>A0A1Y4N578_9FIRM</name>
<sequence>MSTFKGIQDLPLSDKELHKSIMSGDVPGFIDLSEYDDSSNLQFDGNDIVDTLVLNDVLQSINSLSEDTKTILFAILEAAYDGDLSCIAMAMMDMDLCALDYEPLLSEDEEPEDREDRLVAIGYTKTQYGFVRV</sequence>
<comment type="caution">
    <text evidence="1">The sequence shown here is derived from an EMBL/GenBank/DDBJ whole genome shotgun (WGS) entry which is preliminary data.</text>
</comment>
<proteinExistence type="predicted"/>
<gene>
    <name evidence="1" type="ORF">B5F11_04045</name>
</gene>
<protein>
    <submittedName>
        <fullName evidence="1">Uncharacterized protein</fullName>
    </submittedName>
</protein>
<dbReference type="Proteomes" id="UP000196386">
    <property type="component" value="Unassembled WGS sequence"/>
</dbReference>
<organism evidence="1 2">
    <name type="scientific">Anaerotruncus colihominis</name>
    <dbReference type="NCBI Taxonomy" id="169435"/>
    <lineage>
        <taxon>Bacteria</taxon>
        <taxon>Bacillati</taxon>
        <taxon>Bacillota</taxon>
        <taxon>Clostridia</taxon>
        <taxon>Eubacteriales</taxon>
        <taxon>Oscillospiraceae</taxon>
        <taxon>Anaerotruncus</taxon>
    </lineage>
</organism>
<dbReference type="EMBL" id="NFKP01000003">
    <property type="protein sequence ID" value="OUP70621.1"/>
    <property type="molecule type" value="Genomic_DNA"/>
</dbReference>
<reference evidence="2" key="1">
    <citation type="submission" date="2017-04" db="EMBL/GenBank/DDBJ databases">
        <title>Function of individual gut microbiota members based on whole genome sequencing of pure cultures obtained from chicken caecum.</title>
        <authorList>
            <person name="Medvecky M."/>
            <person name="Cejkova D."/>
            <person name="Polansky O."/>
            <person name="Karasova D."/>
            <person name="Kubasova T."/>
            <person name="Cizek A."/>
            <person name="Rychlik I."/>
        </authorList>
    </citation>
    <scope>NUCLEOTIDE SEQUENCE [LARGE SCALE GENOMIC DNA]</scope>
    <source>
        <strain evidence="2">An175</strain>
    </source>
</reference>
<dbReference type="RefSeq" id="WP_087299754.1">
    <property type="nucleotide sequence ID" value="NZ_NFKP01000003.1"/>
</dbReference>
<evidence type="ECO:0000313" key="1">
    <source>
        <dbReference type="EMBL" id="OUP70621.1"/>
    </source>
</evidence>